<organism evidence="5 6">
    <name type="scientific">Aerococcus urinaehominis</name>
    <dbReference type="NCBI Taxonomy" id="128944"/>
    <lineage>
        <taxon>Bacteria</taxon>
        <taxon>Bacillati</taxon>
        <taxon>Bacillota</taxon>
        <taxon>Bacilli</taxon>
        <taxon>Lactobacillales</taxon>
        <taxon>Aerococcaceae</taxon>
        <taxon>Aerococcus</taxon>
    </lineage>
</organism>
<keyword evidence="2 5" id="KW-0645">Protease</keyword>
<reference evidence="6" key="2">
    <citation type="submission" date="2016-01" db="EMBL/GenBank/DDBJ databases">
        <title>Six Aerococcus type strain genome sequencing and assembly using PacBio and Illumina Hiseq.</title>
        <authorList>
            <person name="Carkaci D."/>
            <person name="Dargis R."/>
            <person name="Nielsen X.C."/>
            <person name="Skovgaard O."/>
            <person name="Fuursted K."/>
            <person name="Christensen J.J."/>
        </authorList>
    </citation>
    <scope>NUCLEOTIDE SEQUENCE [LARGE SCALE GENOMIC DNA]</scope>
    <source>
        <strain evidence="6">CCUG42038B</strain>
    </source>
</reference>
<dbReference type="InterPro" id="IPR051201">
    <property type="entry name" value="Chloro_Bact_Ser_Proteases"/>
</dbReference>
<accession>A0A109RH44</accession>
<keyword evidence="4" id="KW-0720">Serine protease</keyword>
<dbReference type="GO" id="GO:0004252">
    <property type="term" value="F:serine-type endopeptidase activity"/>
    <property type="evidence" value="ECO:0007669"/>
    <property type="project" value="InterPro"/>
</dbReference>
<dbReference type="CDD" id="cd06781">
    <property type="entry name" value="cpPDZ_BsHtra-like"/>
    <property type="match status" value="1"/>
</dbReference>
<evidence type="ECO:0000256" key="4">
    <source>
        <dbReference type="ARBA" id="ARBA00022825"/>
    </source>
</evidence>
<keyword evidence="6" id="KW-1185">Reference proteome</keyword>
<dbReference type="InterPro" id="IPR009003">
    <property type="entry name" value="Peptidase_S1_PA"/>
</dbReference>
<dbReference type="PROSITE" id="PS50106">
    <property type="entry name" value="PDZ"/>
    <property type="match status" value="1"/>
</dbReference>
<dbReference type="SUPFAM" id="SSF50494">
    <property type="entry name" value="Trypsin-like serine proteases"/>
    <property type="match status" value="1"/>
</dbReference>
<dbReference type="Gene3D" id="2.30.42.10">
    <property type="match status" value="1"/>
</dbReference>
<dbReference type="Pfam" id="PF13180">
    <property type="entry name" value="PDZ_2"/>
    <property type="match status" value="1"/>
</dbReference>
<reference evidence="5 6" key="1">
    <citation type="journal article" date="2016" name="Genome Announc.">
        <title>Complete Genome Sequences of Aerococcus christensenii CCUG 28831T, Aerococcus sanguinicola CCUG 43001T, Aerococcus urinae CCUG 36881T, Aerococcus urinaeequi CCUG 28094T, Aerococcus urinaehominis CCUG 42038 BT, and Aerococcus viridans CCUG 4311T.</title>
        <authorList>
            <person name="Carkaci D."/>
            <person name="Dargis R."/>
            <person name="Nielsen X.C."/>
            <person name="Skovgaard O."/>
            <person name="Fuursted K."/>
            <person name="Christensen J.J."/>
        </authorList>
    </citation>
    <scope>NUCLEOTIDE SEQUENCE [LARGE SCALE GENOMIC DNA]</scope>
    <source>
        <strain evidence="5 6">CCUG42038B</strain>
    </source>
</reference>
<dbReference type="STRING" id="128944.AWM75_05675"/>
<evidence type="ECO:0000313" key="5">
    <source>
        <dbReference type="EMBL" id="AMB99516.1"/>
    </source>
</evidence>
<dbReference type="OrthoDB" id="9758917at2"/>
<evidence type="ECO:0000256" key="2">
    <source>
        <dbReference type="ARBA" id="ARBA00022670"/>
    </source>
</evidence>
<dbReference type="PANTHER" id="PTHR43343">
    <property type="entry name" value="PEPTIDASE S12"/>
    <property type="match status" value="1"/>
</dbReference>
<comment type="similarity">
    <text evidence="1">Belongs to the peptidase S1C family.</text>
</comment>
<dbReference type="AlphaFoldDB" id="A0A109RH44"/>
<gene>
    <name evidence="5" type="ORF">AWM75_05675</name>
</gene>
<dbReference type="InterPro" id="IPR001940">
    <property type="entry name" value="Peptidase_S1C"/>
</dbReference>
<dbReference type="EMBL" id="CP014163">
    <property type="protein sequence ID" value="AMB99516.1"/>
    <property type="molecule type" value="Genomic_DNA"/>
</dbReference>
<dbReference type="SMART" id="SM00228">
    <property type="entry name" value="PDZ"/>
    <property type="match status" value="1"/>
</dbReference>
<dbReference type="InterPro" id="IPR036034">
    <property type="entry name" value="PDZ_sf"/>
</dbReference>
<dbReference type="PANTHER" id="PTHR43343:SF3">
    <property type="entry name" value="PROTEASE DO-LIKE 8, CHLOROPLASTIC"/>
    <property type="match status" value="1"/>
</dbReference>
<dbReference type="InterPro" id="IPR001478">
    <property type="entry name" value="PDZ"/>
</dbReference>
<evidence type="ECO:0000313" key="6">
    <source>
        <dbReference type="Proteomes" id="UP000062260"/>
    </source>
</evidence>
<dbReference type="RefSeq" id="WP_067979416.1">
    <property type="nucleotide sequence ID" value="NZ_CP014163.1"/>
</dbReference>
<evidence type="ECO:0000256" key="3">
    <source>
        <dbReference type="ARBA" id="ARBA00022801"/>
    </source>
</evidence>
<sequence length="418" mass="43871">MTDNKQDKKILNEKLASGLIGGLVGAVLVGGVGYAVNQNDGQVNNDQDLSKLVSQEVDRKLKGGNQGTNSSGSVSIVSDVSEIVKQNAGAVVSVVNLANTNRVYDLFGFATPSTAEQADSEYQTAGEGSGVIYKKDGDKAYLVTNNHVIAGSDALEVILSNGQQVPAKLVGTDVWTDLAVLEIPAEYVETVAEFGDSSALTVGEPAIAIGSPLGSDFASTVTQGIISGLDRSVPTDLDGDKQADWQVTAIQTDAAINPGNSGGALLNAAGQVIGINSMKISASQVEGMGFAIPSNDVQSIISQLESNGHVTRPELGIAMVSLNRVPLEEQSQVLNLPDQVKDGVLIYEIDSHGPAYAGGLRANDVITKFDGQEVTDDISLRKALYSTDPNKTVEIEYYRDGKPQKAQVKLQPQAQQVN</sequence>
<proteinExistence type="inferred from homology"/>
<dbReference type="Gene3D" id="2.40.10.10">
    <property type="entry name" value="Trypsin-like serine proteases"/>
    <property type="match status" value="2"/>
</dbReference>
<dbReference type="Proteomes" id="UP000062260">
    <property type="component" value="Chromosome"/>
</dbReference>
<dbReference type="InterPro" id="IPR043504">
    <property type="entry name" value="Peptidase_S1_PA_chymotrypsin"/>
</dbReference>
<dbReference type="SUPFAM" id="SSF50156">
    <property type="entry name" value="PDZ domain-like"/>
    <property type="match status" value="1"/>
</dbReference>
<evidence type="ECO:0000256" key="1">
    <source>
        <dbReference type="ARBA" id="ARBA00010541"/>
    </source>
</evidence>
<protein>
    <submittedName>
        <fullName evidence="5">Serine protease</fullName>
    </submittedName>
</protein>
<dbReference type="Pfam" id="PF13365">
    <property type="entry name" value="Trypsin_2"/>
    <property type="match status" value="1"/>
</dbReference>
<dbReference type="GO" id="GO:0006508">
    <property type="term" value="P:proteolysis"/>
    <property type="evidence" value="ECO:0007669"/>
    <property type="project" value="UniProtKB-KW"/>
</dbReference>
<dbReference type="PRINTS" id="PR00834">
    <property type="entry name" value="PROTEASES2C"/>
</dbReference>
<dbReference type="KEGG" id="auh:AWM75_05675"/>
<name>A0A109RH44_9LACT</name>
<keyword evidence="3" id="KW-0378">Hydrolase</keyword>